<name>A0A067N5R8_PLEO1</name>
<dbReference type="AlphaFoldDB" id="A0A067N5R8"/>
<dbReference type="VEuPathDB" id="FungiDB:PLEOSDRAFT_162631"/>
<evidence type="ECO:0000313" key="2">
    <source>
        <dbReference type="EMBL" id="KDQ23333.1"/>
    </source>
</evidence>
<sequence length="215" mass="23714">MLALYKTGLPNEGSNISSPNFKSSDSPTTTTPATLSMAYLPNFGRPKGMPPRMGVIKPQDDPKAILPVTLTVCPAIQYRTGARQTSRNCHWMLSWNIGITGTGHIAQRRLHVHHERDIPHLTNWGPMTDAVTRKEQAAMVVIPLKTMTYAERQALEKIAINALVKVPNGQWNNQDWCIEVLEEAVKQGILSALEAKAATDRASQVQPVLAELQCL</sequence>
<dbReference type="HOGENOM" id="CLU_101869_0_0_1"/>
<dbReference type="OrthoDB" id="37659at2759"/>
<protein>
    <submittedName>
        <fullName evidence="2">Uncharacterized protein</fullName>
    </submittedName>
</protein>
<evidence type="ECO:0000313" key="3">
    <source>
        <dbReference type="Proteomes" id="UP000027073"/>
    </source>
</evidence>
<reference evidence="3" key="1">
    <citation type="journal article" date="2014" name="Proc. Natl. Acad. Sci. U.S.A.">
        <title>Extensive sampling of basidiomycete genomes demonstrates inadequacy of the white-rot/brown-rot paradigm for wood decay fungi.</title>
        <authorList>
            <person name="Riley R."/>
            <person name="Salamov A.A."/>
            <person name="Brown D.W."/>
            <person name="Nagy L.G."/>
            <person name="Floudas D."/>
            <person name="Held B.W."/>
            <person name="Levasseur A."/>
            <person name="Lombard V."/>
            <person name="Morin E."/>
            <person name="Otillar R."/>
            <person name="Lindquist E.A."/>
            <person name="Sun H."/>
            <person name="LaButti K.M."/>
            <person name="Schmutz J."/>
            <person name="Jabbour D."/>
            <person name="Luo H."/>
            <person name="Baker S.E."/>
            <person name="Pisabarro A.G."/>
            <person name="Walton J.D."/>
            <person name="Blanchette R.A."/>
            <person name="Henrissat B."/>
            <person name="Martin F."/>
            <person name="Cullen D."/>
            <person name="Hibbett D.S."/>
            <person name="Grigoriev I.V."/>
        </authorList>
    </citation>
    <scope>NUCLEOTIDE SEQUENCE [LARGE SCALE GENOMIC DNA]</scope>
    <source>
        <strain evidence="3">PC15</strain>
    </source>
</reference>
<feature type="compositionally biased region" description="Low complexity" evidence="1">
    <location>
        <begin position="23"/>
        <end position="32"/>
    </location>
</feature>
<dbReference type="Proteomes" id="UP000027073">
    <property type="component" value="Unassembled WGS sequence"/>
</dbReference>
<dbReference type="EMBL" id="KL198013">
    <property type="protein sequence ID" value="KDQ23333.1"/>
    <property type="molecule type" value="Genomic_DNA"/>
</dbReference>
<evidence type="ECO:0000256" key="1">
    <source>
        <dbReference type="SAM" id="MobiDB-lite"/>
    </source>
</evidence>
<proteinExistence type="predicted"/>
<gene>
    <name evidence="2" type="ORF">PLEOSDRAFT_162631</name>
</gene>
<feature type="region of interest" description="Disordered" evidence="1">
    <location>
        <begin position="1"/>
        <end position="32"/>
    </location>
</feature>
<accession>A0A067N5R8</accession>
<feature type="compositionally biased region" description="Polar residues" evidence="1">
    <location>
        <begin position="12"/>
        <end position="22"/>
    </location>
</feature>
<dbReference type="InParanoid" id="A0A067N5R8"/>
<organism evidence="2 3">
    <name type="scientific">Pleurotus ostreatus (strain PC15)</name>
    <name type="common">Oyster mushroom</name>
    <dbReference type="NCBI Taxonomy" id="1137138"/>
    <lineage>
        <taxon>Eukaryota</taxon>
        <taxon>Fungi</taxon>
        <taxon>Dikarya</taxon>
        <taxon>Basidiomycota</taxon>
        <taxon>Agaricomycotina</taxon>
        <taxon>Agaricomycetes</taxon>
        <taxon>Agaricomycetidae</taxon>
        <taxon>Agaricales</taxon>
        <taxon>Pleurotineae</taxon>
        <taxon>Pleurotaceae</taxon>
        <taxon>Pleurotus</taxon>
    </lineage>
</organism>